<accession>A0AAV5A9D5</accession>
<evidence type="ECO:0000313" key="2">
    <source>
        <dbReference type="Proteomes" id="UP001050691"/>
    </source>
</evidence>
<reference evidence="1" key="1">
    <citation type="submission" date="2021-10" db="EMBL/GenBank/DDBJ databases">
        <title>De novo Genome Assembly of Clathrus columnatus (Basidiomycota, Fungi) Using Illumina and Nanopore Sequence Data.</title>
        <authorList>
            <person name="Ogiso-Tanaka E."/>
            <person name="Itagaki H."/>
            <person name="Hosoya T."/>
            <person name="Hosaka K."/>
        </authorList>
    </citation>
    <scope>NUCLEOTIDE SEQUENCE</scope>
    <source>
        <strain evidence="1">MO-923</strain>
    </source>
</reference>
<gene>
    <name evidence="1" type="ORF">Clacol_002733</name>
</gene>
<dbReference type="EMBL" id="BPWL01000003">
    <property type="protein sequence ID" value="GJJ08515.1"/>
    <property type="molecule type" value="Genomic_DNA"/>
</dbReference>
<evidence type="ECO:0000313" key="1">
    <source>
        <dbReference type="EMBL" id="GJJ08515.1"/>
    </source>
</evidence>
<organism evidence="1 2">
    <name type="scientific">Clathrus columnatus</name>
    <dbReference type="NCBI Taxonomy" id="1419009"/>
    <lineage>
        <taxon>Eukaryota</taxon>
        <taxon>Fungi</taxon>
        <taxon>Dikarya</taxon>
        <taxon>Basidiomycota</taxon>
        <taxon>Agaricomycotina</taxon>
        <taxon>Agaricomycetes</taxon>
        <taxon>Phallomycetidae</taxon>
        <taxon>Phallales</taxon>
        <taxon>Clathraceae</taxon>
        <taxon>Clathrus</taxon>
    </lineage>
</organism>
<keyword evidence="2" id="KW-1185">Reference proteome</keyword>
<sequence length="388" mass="44000">MTQDNNWQRHRDLYFSDGSIVLLADKTVFRVYIGLLTLHSSVFKELIESAQHPIVPTDSETYDGCPLLRLQDTPEDLTHLLKTLLSWFGPGGKPISYSTASAVLRLSNKYMMQQFQELATRHFGRIIPKSYKDVGKEESYEQVFGSDHPHPFRLLALFRECGLQSFLPWTYYVACSLGFEKLIQGDCCSGREPVYLDPQDVSIALLGWKSLCEKTQEIRMSAISSTAFCVSCANHWIKGAAVKFQSQALERWGVFKTLAQTSGQLFPSGLSGYDYHLSLTHPHPQPCKLCRTRWLEHEEYARSVVWSQLPEIFGLPASVMWGLQAERREMDVPMSESGGDLLKYKSWEMPPNPNVILPPFSNFYELFSAGSRGGPLAVDLFPGKVRRL</sequence>
<comment type="caution">
    <text evidence="1">The sequence shown here is derived from an EMBL/GenBank/DDBJ whole genome shotgun (WGS) entry which is preliminary data.</text>
</comment>
<protein>
    <recommendedName>
        <fullName evidence="3">BTB domain-containing protein</fullName>
    </recommendedName>
</protein>
<name>A0AAV5A9D5_9AGAM</name>
<dbReference type="AlphaFoldDB" id="A0AAV5A9D5"/>
<evidence type="ECO:0008006" key="3">
    <source>
        <dbReference type="Google" id="ProtNLM"/>
    </source>
</evidence>
<dbReference type="Proteomes" id="UP001050691">
    <property type="component" value="Unassembled WGS sequence"/>
</dbReference>
<proteinExistence type="predicted"/>